<dbReference type="GO" id="GO:0009236">
    <property type="term" value="P:cobalamin biosynthetic process"/>
    <property type="evidence" value="ECO:0007669"/>
    <property type="project" value="UniProtKB-UniRule"/>
</dbReference>
<evidence type="ECO:0000256" key="8">
    <source>
        <dbReference type="ARBA" id="ARBA00023136"/>
    </source>
</evidence>
<comment type="function">
    <text evidence="10">Part of the energy-coupling factor (ECF) transporter complex CbiMNOQ involved in cobalt import.</text>
</comment>
<comment type="pathway">
    <text evidence="10">Cofactor biosynthesis; adenosylcobalamin biosynthesis.</text>
</comment>
<dbReference type="GO" id="GO:0005886">
    <property type="term" value="C:plasma membrane"/>
    <property type="evidence" value="ECO:0007669"/>
    <property type="project" value="UniProtKB-SubCell"/>
</dbReference>
<dbReference type="InterPro" id="IPR003705">
    <property type="entry name" value="CbiN"/>
</dbReference>
<dbReference type="PANTHER" id="PTHR38662:SF1">
    <property type="entry name" value="COBALT TRANSPORT PROTEIN CBIN"/>
    <property type="match status" value="1"/>
</dbReference>
<sequence>MANKKDRSEDVERTVDSVEENIVKNSSKEKNTLKAVDKKKKGNKKTVFLLIVLAIVLSIAPLFVLKGAEFGGSDDAGSEVVEEIKGTEYEPWFEPVMEKVIGGEIPGEIESLLFCVQTGIGVAIVAYGFGYLVARKKYSPK</sequence>
<dbReference type="AlphaFoldDB" id="A0A1H8JRC4"/>
<evidence type="ECO:0000256" key="7">
    <source>
        <dbReference type="ARBA" id="ARBA00023065"/>
    </source>
</evidence>
<dbReference type="HAMAP" id="MF_00330">
    <property type="entry name" value="CbiN"/>
    <property type="match status" value="1"/>
</dbReference>
<evidence type="ECO:0000256" key="2">
    <source>
        <dbReference type="ARBA" id="ARBA00022448"/>
    </source>
</evidence>
<keyword evidence="5 10" id="KW-0812">Transmembrane</keyword>
<comment type="subunit">
    <text evidence="10">Forms an energy-coupling factor (ECF) transporter complex composed of an ATP-binding protein (A component, CbiO), a transmembrane protein (T component, CbiQ) and 2 possible substrate-capture proteins (S components, CbiM and CbiN) of unknown stoichimetry.</text>
</comment>
<dbReference type="Proteomes" id="UP000199512">
    <property type="component" value="Unassembled WGS sequence"/>
</dbReference>
<feature type="transmembrane region" description="Helical" evidence="10">
    <location>
        <begin position="47"/>
        <end position="65"/>
    </location>
</feature>
<protein>
    <recommendedName>
        <fullName evidence="10">Cobalt transport protein CbiN</fullName>
    </recommendedName>
    <alternativeName>
        <fullName evidence="10">Energy-coupling factor transporter probable substrate-capture protein CbiN</fullName>
        <shortName evidence="10">ECF transporter S component CbiN</shortName>
    </alternativeName>
</protein>
<evidence type="ECO:0000256" key="10">
    <source>
        <dbReference type="HAMAP-Rule" id="MF_00330"/>
    </source>
</evidence>
<accession>A0A1H8JRC4</accession>
<dbReference type="RefSeq" id="WP_330386706.1">
    <property type="nucleotide sequence ID" value="NZ_CAUWDX010000005.1"/>
</dbReference>
<dbReference type="STRING" id="215200.SAMN05216454_11615"/>
<name>A0A1H8JRC4_9FIRM</name>
<keyword evidence="9 10" id="KW-0170">Cobalt</keyword>
<keyword evidence="3 10" id="KW-1003">Cell membrane</keyword>
<evidence type="ECO:0000256" key="6">
    <source>
        <dbReference type="ARBA" id="ARBA00022989"/>
    </source>
</evidence>
<keyword evidence="2 10" id="KW-0813">Transport</keyword>
<comment type="similarity">
    <text evidence="10">Belongs to the CbiN family.</text>
</comment>
<evidence type="ECO:0000256" key="3">
    <source>
        <dbReference type="ARBA" id="ARBA00022475"/>
    </source>
</evidence>
<keyword evidence="8 10" id="KW-0472">Membrane</keyword>
<reference evidence="11 12" key="1">
    <citation type="submission" date="2016-10" db="EMBL/GenBank/DDBJ databases">
        <authorList>
            <person name="de Groot N.N."/>
        </authorList>
    </citation>
    <scope>NUCLEOTIDE SEQUENCE [LARGE SCALE GENOMIC DNA]</scope>
    <source>
        <strain evidence="11 12">Calf135</strain>
    </source>
</reference>
<evidence type="ECO:0000313" key="12">
    <source>
        <dbReference type="Proteomes" id="UP000199512"/>
    </source>
</evidence>
<evidence type="ECO:0000313" key="11">
    <source>
        <dbReference type="EMBL" id="SEN82886.1"/>
    </source>
</evidence>
<dbReference type="EMBL" id="FODF01000016">
    <property type="protein sequence ID" value="SEN82886.1"/>
    <property type="molecule type" value="Genomic_DNA"/>
</dbReference>
<feature type="transmembrane region" description="Helical" evidence="10">
    <location>
        <begin position="111"/>
        <end position="134"/>
    </location>
</feature>
<dbReference type="UniPathway" id="UPA00148"/>
<evidence type="ECO:0000256" key="1">
    <source>
        <dbReference type="ARBA" id="ARBA00022426"/>
    </source>
</evidence>
<evidence type="ECO:0000256" key="5">
    <source>
        <dbReference type="ARBA" id="ARBA00022692"/>
    </source>
</evidence>
<keyword evidence="4 10" id="KW-0169">Cobalamin biosynthesis</keyword>
<dbReference type="GO" id="GO:0015087">
    <property type="term" value="F:cobalt ion transmembrane transporter activity"/>
    <property type="evidence" value="ECO:0007669"/>
    <property type="project" value="UniProtKB-UniRule"/>
</dbReference>
<dbReference type="Pfam" id="PF02553">
    <property type="entry name" value="CbiN"/>
    <property type="match status" value="1"/>
</dbReference>
<keyword evidence="7 10" id="KW-0406">Ion transport</keyword>
<evidence type="ECO:0000256" key="4">
    <source>
        <dbReference type="ARBA" id="ARBA00022573"/>
    </source>
</evidence>
<keyword evidence="12" id="KW-1185">Reference proteome</keyword>
<comment type="subcellular location">
    <subcellularLocation>
        <location evidence="10">Cell membrane</location>
        <topology evidence="10">Multi-pass membrane protein</topology>
    </subcellularLocation>
</comment>
<evidence type="ECO:0000256" key="9">
    <source>
        <dbReference type="ARBA" id="ARBA00023285"/>
    </source>
</evidence>
<organism evidence="11 12">
    <name type="scientific">Peptostreptococcus russellii</name>
    <dbReference type="NCBI Taxonomy" id="215200"/>
    <lineage>
        <taxon>Bacteria</taxon>
        <taxon>Bacillati</taxon>
        <taxon>Bacillota</taxon>
        <taxon>Clostridia</taxon>
        <taxon>Peptostreptococcales</taxon>
        <taxon>Peptostreptococcaceae</taxon>
        <taxon>Peptostreptococcus</taxon>
    </lineage>
</organism>
<keyword evidence="6 10" id="KW-1133">Transmembrane helix</keyword>
<proteinExistence type="inferred from homology"/>
<gene>
    <name evidence="10" type="primary">cbiN</name>
    <name evidence="11" type="ORF">SAMN05216454_11615</name>
</gene>
<dbReference type="PANTHER" id="PTHR38662">
    <property type="entry name" value="COBALT TRANSPORT PROTEIN CBIN"/>
    <property type="match status" value="1"/>
</dbReference>
<keyword evidence="1 10" id="KW-0171">Cobalt transport</keyword>